<keyword evidence="1" id="KW-0812">Transmembrane</keyword>
<dbReference type="GeneID" id="96292238"/>
<evidence type="ECO:0000313" key="3">
    <source>
        <dbReference type="EMBL" id="GGY44482.1"/>
    </source>
</evidence>
<feature type="transmembrane region" description="Helical" evidence="1">
    <location>
        <begin position="61"/>
        <end position="79"/>
    </location>
</feature>
<evidence type="ECO:0000259" key="2">
    <source>
        <dbReference type="Pfam" id="PF19803"/>
    </source>
</evidence>
<sequence length="230" mass="24274">MSGPYEGEHSTQRLPVIEQGAGATADPGLDQSASAADYDSVPVLAEGEGGKAGRFWAVRRVPAGLCALLILAASGLFLYDVAAVRAHRSAMRWRSGLADWVAEHAVDDVAVLTGAGAVALLGLWLIVLALTPGLRGILPMRRRSTAVRAGLDRAAAALVLRDRAMEVSGIQSARVRLSRRRVVVRALSHFRELDDVRADLDAALGAGIRELGLARPPGLAVHVSRSVRKG</sequence>
<reference evidence="4" key="1">
    <citation type="journal article" date="2019" name="Int. J. Syst. Evol. Microbiol.">
        <title>The Global Catalogue of Microorganisms (GCM) 10K type strain sequencing project: providing services to taxonomists for standard genome sequencing and annotation.</title>
        <authorList>
            <consortium name="The Broad Institute Genomics Platform"/>
            <consortium name="The Broad Institute Genome Sequencing Center for Infectious Disease"/>
            <person name="Wu L."/>
            <person name="Ma J."/>
        </authorList>
    </citation>
    <scope>NUCLEOTIDE SEQUENCE [LARGE SCALE GENOMIC DNA]</scope>
    <source>
        <strain evidence="4">JCM 4594</strain>
    </source>
</reference>
<dbReference type="Proteomes" id="UP000600946">
    <property type="component" value="Unassembled WGS sequence"/>
</dbReference>
<organism evidence="3 4">
    <name type="scientific">Streptomyces xanthochromogenes</name>
    <dbReference type="NCBI Taxonomy" id="67384"/>
    <lineage>
        <taxon>Bacteria</taxon>
        <taxon>Bacillati</taxon>
        <taxon>Actinomycetota</taxon>
        <taxon>Actinomycetes</taxon>
        <taxon>Kitasatosporales</taxon>
        <taxon>Streptomycetaceae</taxon>
        <taxon>Streptomyces</taxon>
    </lineage>
</organism>
<dbReference type="Pfam" id="PF19803">
    <property type="entry name" value="DUF6286"/>
    <property type="match status" value="1"/>
</dbReference>
<accession>A0ABQ3AAZ9</accession>
<dbReference type="EMBL" id="BMUU01000007">
    <property type="protein sequence ID" value="GGY44482.1"/>
    <property type="molecule type" value="Genomic_DNA"/>
</dbReference>
<dbReference type="RefSeq" id="WP_190028035.1">
    <property type="nucleotide sequence ID" value="NZ_BMUU01000007.1"/>
</dbReference>
<evidence type="ECO:0000256" key="1">
    <source>
        <dbReference type="SAM" id="Phobius"/>
    </source>
</evidence>
<dbReference type="InterPro" id="IPR046253">
    <property type="entry name" value="DUF6286"/>
</dbReference>
<feature type="transmembrane region" description="Helical" evidence="1">
    <location>
        <begin position="109"/>
        <end position="134"/>
    </location>
</feature>
<proteinExistence type="predicted"/>
<feature type="domain" description="DUF6286" evidence="2">
    <location>
        <begin position="120"/>
        <end position="223"/>
    </location>
</feature>
<comment type="caution">
    <text evidence="3">The sequence shown here is derived from an EMBL/GenBank/DDBJ whole genome shotgun (WGS) entry which is preliminary data.</text>
</comment>
<keyword evidence="4" id="KW-1185">Reference proteome</keyword>
<keyword evidence="1" id="KW-1133">Transmembrane helix</keyword>
<gene>
    <name evidence="3" type="ORF">GCM10010326_43110</name>
</gene>
<name>A0ABQ3AAZ9_9ACTN</name>
<protein>
    <recommendedName>
        <fullName evidence="2">DUF6286 domain-containing protein</fullName>
    </recommendedName>
</protein>
<keyword evidence="1" id="KW-0472">Membrane</keyword>
<evidence type="ECO:0000313" key="4">
    <source>
        <dbReference type="Proteomes" id="UP000600946"/>
    </source>
</evidence>